<comment type="caution">
    <text evidence="1">The sequence shown here is derived from an EMBL/GenBank/DDBJ whole genome shotgun (WGS) entry which is preliminary data.</text>
</comment>
<reference evidence="1" key="1">
    <citation type="submission" date="2020-06" db="EMBL/GenBank/DDBJ databases">
        <authorList>
            <person name="Li T."/>
            <person name="Hu X."/>
            <person name="Zhang T."/>
            <person name="Song X."/>
            <person name="Zhang H."/>
            <person name="Dai N."/>
            <person name="Sheng W."/>
            <person name="Hou X."/>
            <person name="Wei L."/>
        </authorList>
    </citation>
    <scope>NUCLEOTIDE SEQUENCE</scope>
    <source>
        <strain evidence="1">G02</strain>
        <tissue evidence="1">Leaf</tissue>
    </source>
</reference>
<gene>
    <name evidence="1" type="ORF">Sradi_1556100</name>
</gene>
<sequence>MAAFYKAMWPVVGGEITRAIMDFFNNGWLLNKELFTGYNQQHLDKHCALEIDLRKAYDTVEWDFLFAAIRLLAFQRPLLDKIDRRIQGWGEISLSFEARVQLIKSVLMALNIDWAMAFILPKGIIKEIEKCLQNFMWKGVVGTGYSKVAWPQVCNPVDLEDLE</sequence>
<accession>A0AAW2U8M7</accession>
<dbReference type="PANTHER" id="PTHR33116">
    <property type="entry name" value="REVERSE TRANSCRIPTASE ZINC-BINDING DOMAIN-CONTAINING PROTEIN-RELATED-RELATED"/>
    <property type="match status" value="1"/>
</dbReference>
<proteinExistence type="predicted"/>
<dbReference type="EMBL" id="JACGWJ010000006">
    <property type="protein sequence ID" value="KAL0413544.1"/>
    <property type="molecule type" value="Genomic_DNA"/>
</dbReference>
<evidence type="ECO:0000313" key="1">
    <source>
        <dbReference type="EMBL" id="KAL0413544.1"/>
    </source>
</evidence>
<name>A0AAW2U8M7_SESRA</name>
<protein>
    <recommendedName>
        <fullName evidence="2">Reverse transcriptase domain-containing protein</fullName>
    </recommendedName>
</protein>
<dbReference type="AlphaFoldDB" id="A0AAW2U8M7"/>
<dbReference type="PANTHER" id="PTHR33116:SF78">
    <property type="entry name" value="OS12G0587133 PROTEIN"/>
    <property type="match status" value="1"/>
</dbReference>
<organism evidence="1">
    <name type="scientific">Sesamum radiatum</name>
    <name type="common">Black benniseed</name>
    <dbReference type="NCBI Taxonomy" id="300843"/>
    <lineage>
        <taxon>Eukaryota</taxon>
        <taxon>Viridiplantae</taxon>
        <taxon>Streptophyta</taxon>
        <taxon>Embryophyta</taxon>
        <taxon>Tracheophyta</taxon>
        <taxon>Spermatophyta</taxon>
        <taxon>Magnoliopsida</taxon>
        <taxon>eudicotyledons</taxon>
        <taxon>Gunneridae</taxon>
        <taxon>Pentapetalae</taxon>
        <taxon>asterids</taxon>
        <taxon>lamiids</taxon>
        <taxon>Lamiales</taxon>
        <taxon>Pedaliaceae</taxon>
        <taxon>Sesamum</taxon>
    </lineage>
</organism>
<evidence type="ECO:0008006" key="2">
    <source>
        <dbReference type="Google" id="ProtNLM"/>
    </source>
</evidence>
<reference evidence="1" key="2">
    <citation type="journal article" date="2024" name="Plant">
        <title>Genomic evolution and insights into agronomic trait innovations of Sesamum species.</title>
        <authorList>
            <person name="Miao H."/>
            <person name="Wang L."/>
            <person name="Qu L."/>
            <person name="Liu H."/>
            <person name="Sun Y."/>
            <person name="Le M."/>
            <person name="Wang Q."/>
            <person name="Wei S."/>
            <person name="Zheng Y."/>
            <person name="Lin W."/>
            <person name="Duan Y."/>
            <person name="Cao H."/>
            <person name="Xiong S."/>
            <person name="Wang X."/>
            <person name="Wei L."/>
            <person name="Li C."/>
            <person name="Ma Q."/>
            <person name="Ju M."/>
            <person name="Zhao R."/>
            <person name="Li G."/>
            <person name="Mu C."/>
            <person name="Tian Q."/>
            <person name="Mei H."/>
            <person name="Zhang T."/>
            <person name="Gao T."/>
            <person name="Zhang H."/>
        </authorList>
    </citation>
    <scope>NUCLEOTIDE SEQUENCE</scope>
    <source>
        <strain evidence="1">G02</strain>
    </source>
</reference>